<name>A0A6M3IZA0_9ZZZZ</name>
<accession>A0A6M3IZA0</accession>
<dbReference type="InterPro" id="IPR029052">
    <property type="entry name" value="Metallo-depent_PP-like"/>
</dbReference>
<evidence type="ECO:0000313" key="1">
    <source>
        <dbReference type="EMBL" id="QJA62337.1"/>
    </source>
</evidence>
<protein>
    <recommendedName>
        <fullName evidence="2">Calcineurin-like phosphoesterase</fullName>
    </recommendedName>
</protein>
<proteinExistence type="predicted"/>
<evidence type="ECO:0008006" key="2">
    <source>
        <dbReference type="Google" id="ProtNLM"/>
    </source>
</evidence>
<sequence length="292" mass="32546">MNRAVVVFISDEHGGHKLGLCSPDTVWWDEGVNGERVARYPRLGVFQEHLWELNMRYVDAVEEFADGCPVVIVHNGDLTHGTFHQEELITNSIDDQIEVGRFALTPWLMINNVVAARLFTGTGVHTFGGGSEVLTGKLLESDFPDIDIRVSSHGVLNVLGVTIDVAHHGPHPGSRKWLEGRQLRYYIEDLMLRDFSEGATPPMLVVRGHRHQWIPHETVTKQYLRKVYSTTGILLPAMCGLSAFGRKSAQSPPYITLGAVAVEMLDERVGKIVPLVETTDMRTRETLVLSMG</sequence>
<dbReference type="EMBL" id="MT141468">
    <property type="protein sequence ID" value="QJA62337.1"/>
    <property type="molecule type" value="Genomic_DNA"/>
</dbReference>
<reference evidence="1" key="1">
    <citation type="submission" date="2020-03" db="EMBL/GenBank/DDBJ databases">
        <title>The deep terrestrial virosphere.</title>
        <authorList>
            <person name="Holmfeldt K."/>
            <person name="Nilsson E."/>
            <person name="Simone D."/>
            <person name="Lopez-Fernandez M."/>
            <person name="Wu X."/>
            <person name="de Brujin I."/>
            <person name="Lundin D."/>
            <person name="Andersson A."/>
            <person name="Bertilsson S."/>
            <person name="Dopson M."/>
        </authorList>
    </citation>
    <scope>NUCLEOTIDE SEQUENCE</scope>
    <source>
        <strain evidence="1">MM415B00796</strain>
    </source>
</reference>
<dbReference type="SUPFAM" id="SSF56300">
    <property type="entry name" value="Metallo-dependent phosphatases"/>
    <property type="match status" value="1"/>
</dbReference>
<dbReference type="AlphaFoldDB" id="A0A6M3IZA0"/>
<organism evidence="1">
    <name type="scientific">viral metagenome</name>
    <dbReference type="NCBI Taxonomy" id="1070528"/>
    <lineage>
        <taxon>unclassified sequences</taxon>
        <taxon>metagenomes</taxon>
        <taxon>organismal metagenomes</taxon>
    </lineage>
</organism>
<gene>
    <name evidence="1" type="ORF">MM415B00796_0012</name>
</gene>